<feature type="domain" description="B5" evidence="19">
    <location>
        <begin position="407"/>
        <end position="483"/>
    </location>
</feature>
<evidence type="ECO:0000259" key="19">
    <source>
        <dbReference type="PROSITE" id="PS51483"/>
    </source>
</evidence>
<dbReference type="Pfam" id="PF01588">
    <property type="entry name" value="tRNA_bind"/>
    <property type="match status" value="1"/>
</dbReference>
<dbReference type="Gene3D" id="3.30.70.380">
    <property type="entry name" value="Ferrodoxin-fold anticodon-binding domain"/>
    <property type="match status" value="1"/>
</dbReference>
<dbReference type="RefSeq" id="WP_121464068.1">
    <property type="nucleotide sequence ID" value="NZ_CP025121.1"/>
</dbReference>
<evidence type="ECO:0000256" key="4">
    <source>
        <dbReference type="ARBA" id="ARBA00022490"/>
    </source>
</evidence>
<organism evidence="20 21">
    <name type="scientific">Ziziphus jujuba witches'-broom phytoplasma</name>
    <dbReference type="NCBI Taxonomy" id="135727"/>
    <lineage>
        <taxon>Bacteria</taxon>
        <taxon>Bacillati</taxon>
        <taxon>Mycoplasmatota</taxon>
        <taxon>Mollicutes</taxon>
        <taxon>Acholeplasmatales</taxon>
        <taxon>Acholeplasmataceae</taxon>
        <taxon>Candidatus Phytoplasma</taxon>
        <taxon>16SrV (Elm yellows group)</taxon>
    </lineage>
</organism>
<name>A0A660HNJ6_ZIZJU</name>
<reference evidence="20 21" key="1">
    <citation type="journal article" date="2018" name="BMC Genomics">
        <title>Comparative genome analysis of jujube witches'-broom Phytoplasma, an obligate pathogen that causes jujube witches'-broom disease.</title>
        <authorList>
            <person name="Wang J."/>
            <person name="Song L."/>
            <person name="Jiao Q."/>
            <person name="Yang S."/>
            <person name="Gao R."/>
            <person name="Lu X."/>
            <person name="Zhou G."/>
        </authorList>
    </citation>
    <scope>NUCLEOTIDE SEQUENCE [LARGE SCALE GENOMIC DNA]</scope>
    <source>
        <strain evidence="20">Jwb-nky</strain>
    </source>
</reference>
<dbReference type="SMART" id="SM00874">
    <property type="entry name" value="B5"/>
    <property type="match status" value="1"/>
</dbReference>
<dbReference type="PROSITE" id="PS51447">
    <property type="entry name" value="FDX_ACB"/>
    <property type="match status" value="1"/>
</dbReference>
<keyword evidence="9 15" id="KW-0067">ATP-binding</keyword>
<dbReference type="PANTHER" id="PTHR10947">
    <property type="entry name" value="PHENYLALANYL-TRNA SYNTHETASE BETA CHAIN AND LEUCINE-RICH REPEAT-CONTAINING PROTEIN 47"/>
    <property type="match status" value="1"/>
</dbReference>
<dbReference type="InterPro" id="IPR005147">
    <property type="entry name" value="tRNA_synthase_B5-dom"/>
</dbReference>
<dbReference type="InterPro" id="IPR005121">
    <property type="entry name" value="Fdx_antiC-bd"/>
</dbReference>
<dbReference type="InterPro" id="IPR045060">
    <property type="entry name" value="Phe-tRNA-ligase_IIc_bsu"/>
</dbReference>
<evidence type="ECO:0000256" key="13">
    <source>
        <dbReference type="ARBA" id="ARBA00023146"/>
    </source>
</evidence>
<evidence type="ECO:0000256" key="12">
    <source>
        <dbReference type="ARBA" id="ARBA00022917"/>
    </source>
</evidence>
<dbReference type="PANTHER" id="PTHR10947:SF0">
    <property type="entry name" value="PHENYLALANINE--TRNA LIGASE BETA SUBUNIT"/>
    <property type="match status" value="1"/>
</dbReference>
<dbReference type="SMART" id="SM00896">
    <property type="entry name" value="FDX-ACB"/>
    <property type="match status" value="1"/>
</dbReference>
<dbReference type="SUPFAM" id="SSF46955">
    <property type="entry name" value="Putative DNA-binding domain"/>
    <property type="match status" value="1"/>
</dbReference>
<feature type="domain" description="TRNA-binding" evidence="17">
    <location>
        <begin position="39"/>
        <end position="154"/>
    </location>
</feature>
<dbReference type="AlphaFoldDB" id="A0A660HNJ6"/>
<dbReference type="Pfam" id="PF03484">
    <property type="entry name" value="B5"/>
    <property type="match status" value="1"/>
</dbReference>
<dbReference type="InterPro" id="IPR045864">
    <property type="entry name" value="aa-tRNA-synth_II/BPL/LPL"/>
</dbReference>
<evidence type="ECO:0000256" key="16">
    <source>
        <dbReference type="PROSITE-ProRule" id="PRU00209"/>
    </source>
</evidence>
<dbReference type="InterPro" id="IPR020825">
    <property type="entry name" value="Phe-tRNA_synthase-like_B3/B4"/>
</dbReference>
<comment type="similarity">
    <text evidence="2 15">Belongs to the phenylalanyl-tRNA synthetase beta subunit family. Type 1 subfamily.</text>
</comment>
<feature type="binding site" evidence="15">
    <location>
        <position position="471"/>
    </location>
    <ligand>
        <name>Mg(2+)</name>
        <dbReference type="ChEBI" id="CHEBI:18420"/>
        <note>shared with alpha subunit</note>
    </ligand>
</feature>
<evidence type="ECO:0000256" key="3">
    <source>
        <dbReference type="ARBA" id="ARBA00011209"/>
    </source>
</evidence>
<comment type="caution">
    <text evidence="15">Lacks conserved residue(s) required for the propagation of feature annotation.</text>
</comment>
<comment type="catalytic activity">
    <reaction evidence="14 15">
        <text>tRNA(Phe) + L-phenylalanine + ATP = L-phenylalanyl-tRNA(Phe) + AMP + diphosphate + H(+)</text>
        <dbReference type="Rhea" id="RHEA:19413"/>
        <dbReference type="Rhea" id="RHEA-COMP:9668"/>
        <dbReference type="Rhea" id="RHEA-COMP:9699"/>
        <dbReference type="ChEBI" id="CHEBI:15378"/>
        <dbReference type="ChEBI" id="CHEBI:30616"/>
        <dbReference type="ChEBI" id="CHEBI:33019"/>
        <dbReference type="ChEBI" id="CHEBI:58095"/>
        <dbReference type="ChEBI" id="CHEBI:78442"/>
        <dbReference type="ChEBI" id="CHEBI:78531"/>
        <dbReference type="ChEBI" id="CHEBI:456215"/>
        <dbReference type="EC" id="6.1.1.20"/>
    </reaction>
</comment>
<dbReference type="SUPFAM" id="SSF56037">
    <property type="entry name" value="PheT/TilS domain"/>
    <property type="match status" value="1"/>
</dbReference>
<keyword evidence="11 16" id="KW-0694">RNA-binding</keyword>
<dbReference type="InterPro" id="IPR002547">
    <property type="entry name" value="tRNA-bd_dom"/>
</dbReference>
<dbReference type="EC" id="6.1.1.20" evidence="15"/>
<dbReference type="InterPro" id="IPR004532">
    <property type="entry name" value="Phe-tRNA-ligase_IIc_bsu_bact"/>
</dbReference>
<dbReference type="GO" id="GO:0000049">
    <property type="term" value="F:tRNA binding"/>
    <property type="evidence" value="ECO:0007669"/>
    <property type="project" value="UniProtKB-UniRule"/>
</dbReference>
<feature type="domain" description="FDX-ACB" evidence="18">
    <location>
        <begin position="700"/>
        <end position="793"/>
    </location>
</feature>
<evidence type="ECO:0000256" key="8">
    <source>
        <dbReference type="ARBA" id="ARBA00022741"/>
    </source>
</evidence>
<dbReference type="Pfam" id="PF03483">
    <property type="entry name" value="B3_4"/>
    <property type="match status" value="1"/>
</dbReference>
<keyword evidence="12 15" id="KW-0648">Protein biosynthesis</keyword>
<dbReference type="HAMAP" id="MF_00283">
    <property type="entry name" value="Phe_tRNA_synth_beta1"/>
    <property type="match status" value="1"/>
</dbReference>
<dbReference type="InterPro" id="IPR012340">
    <property type="entry name" value="NA-bd_OB-fold"/>
</dbReference>
<keyword evidence="5 16" id="KW-0820">tRNA-binding</keyword>
<accession>A0A660HNJ6</accession>
<feature type="binding site" evidence="15">
    <location>
        <position position="461"/>
    </location>
    <ligand>
        <name>Mg(2+)</name>
        <dbReference type="ChEBI" id="CHEBI:18420"/>
        <note>shared with alpha subunit</note>
    </ligand>
</feature>
<dbReference type="Gene3D" id="3.50.40.10">
    <property type="entry name" value="Phenylalanyl-trna Synthetase, Chain B, domain 3"/>
    <property type="match status" value="1"/>
</dbReference>
<evidence type="ECO:0000256" key="1">
    <source>
        <dbReference type="ARBA" id="ARBA00004496"/>
    </source>
</evidence>
<dbReference type="SMART" id="SM00873">
    <property type="entry name" value="B3_4"/>
    <property type="match status" value="1"/>
</dbReference>
<protein>
    <recommendedName>
        <fullName evidence="15">Phenylalanine--tRNA ligase beta subunit</fullName>
        <ecNumber evidence="15">6.1.1.20</ecNumber>
    </recommendedName>
    <alternativeName>
        <fullName evidence="15">Phenylalanyl-tRNA synthetase beta subunit</fullName>
        <shortName evidence="15">PheRS</shortName>
    </alternativeName>
</protein>
<dbReference type="Pfam" id="PF03147">
    <property type="entry name" value="FDX-ACB"/>
    <property type="match status" value="1"/>
</dbReference>
<dbReference type="Gene3D" id="3.30.56.10">
    <property type="match status" value="2"/>
</dbReference>
<dbReference type="KEGG" id="pzi:CWO85_02485"/>
<dbReference type="NCBIfam" id="TIGR00472">
    <property type="entry name" value="pheT_bact"/>
    <property type="match status" value="1"/>
</dbReference>
<dbReference type="SUPFAM" id="SSF55681">
    <property type="entry name" value="Class II aaRS and biotin synthetases"/>
    <property type="match status" value="1"/>
</dbReference>
<evidence type="ECO:0000256" key="2">
    <source>
        <dbReference type="ARBA" id="ARBA00008653"/>
    </source>
</evidence>
<keyword evidence="10 15" id="KW-0460">Magnesium</keyword>
<evidence type="ECO:0000259" key="17">
    <source>
        <dbReference type="PROSITE" id="PS50886"/>
    </source>
</evidence>
<evidence type="ECO:0000313" key="20">
    <source>
        <dbReference type="EMBL" id="AYJ01356.1"/>
    </source>
</evidence>
<evidence type="ECO:0000256" key="6">
    <source>
        <dbReference type="ARBA" id="ARBA00022598"/>
    </source>
</evidence>
<evidence type="ECO:0000256" key="10">
    <source>
        <dbReference type="ARBA" id="ARBA00022842"/>
    </source>
</evidence>
<dbReference type="EMBL" id="CP025121">
    <property type="protein sequence ID" value="AYJ01356.1"/>
    <property type="molecule type" value="Genomic_DNA"/>
</dbReference>
<evidence type="ECO:0000256" key="5">
    <source>
        <dbReference type="ARBA" id="ARBA00022555"/>
    </source>
</evidence>
<dbReference type="PROSITE" id="PS51483">
    <property type="entry name" value="B5"/>
    <property type="match status" value="1"/>
</dbReference>
<dbReference type="Proteomes" id="UP000272462">
    <property type="component" value="Chromosome"/>
</dbReference>
<comment type="cofactor">
    <cofactor evidence="15">
        <name>Mg(2+)</name>
        <dbReference type="ChEBI" id="CHEBI:18420"/>
    </cofactor>
    <text evidence="15">Binds 2 magnesium ions per tetramer.</text>
</comment>
<evidence type="ECO:0000256" key="15">
    <source>
        <dbReference type="HAMAP-Rule" id="MF_00283"/>
    </source>
</evidence>
<dbReference type="Gene3D" id="3.30.930.10">
    <property type="entry name" value="Bira Bifunctional Protein, Domain 2"/>
    <property type="match status" value="1"/>
</dbReference>
<keyword evidence="8 15" id="KW-0547">Nucleotide-binding</keyword>
<proteinExistence type="inferred from homology"/>
<evidence type="ECO:0000313" key="21">
    <source>
        <dbReference type="Proteomes" id="UP000272462"/>
    </source>
</evidence>
<keyword evidence="21" id="KW-1185">Reference proteome</keyword>
<dbReference type="GO" id="GO:0005524">
    <property type="term" value="F:ATP binding"/>
    <property type="evidence" value="ECO:0007669"/>
    <property type="project" value="UniProtKB-UniRule"/>
</dbReference>
<comment type="subunit">
    <text evidence="3 15">Tetramer of two alpha and two beta subunits.</text>
</comment>
<evidence type="ECO:0000259" key="18">
    <source>
        <dbReference type="PROSITE" id="PS51447"/>
    </source>
</evidence>
<dbReference type="GO" id="GO:0006432">
    <property type="term" value="P:phenylalanyl-tRNA aminoacylation"/>
    <property type="evidence" value="ECO:0007669"/>
    <property type="project" value="UniProtKB-UniRule"/>
</dbReference>
<gene>
    <name evidence="15 20" type="primary">pheT</name>
    <name evidence="20" type="ORF">CWO85_02485</name>
</gene>
<keyword evidence="4 15" id="KW-0963">Cytoplasm</keyword>
<evidence type="ECO:0000256" key="11">
    <source>
        <dbReference type="ARBA" id="ARBA00022884"/>
    </source>
</evidence>
<dbReference type="CDD" id="cd00769">
    <property type="entry name" value="PheRS_beta_core"/>
    <property type="match status" value="1"/>
</dbReference>
<dbReference type="SUPFAM" id="SSF50249">
    <property type="entry name" value="Nucleic acid-binding proteins"/>
    <property type="match status" value="1"/>
</dbReference>
<dbReference type="GO" id="GO:0009328">
    <property type="term" value="C:phenylalanine-tRNA ligase complex"/>
    <property type="evidence" value="ECO:0007669"/>
    <property type="project" value="TreeGrafter"/>
</dbReference>
<evidence type="ECO:0000256" key="14">
    <source>
        <dbReference type="ARBA" id="ARBA00049255"/>
    </source>
</evidence>
<dbReference type="InterPro" id="IPR005146">
    <property type="entry name" value="B3/B4_tRNA-bd"/>
</dbReference>
<feature type="binding site" evidence="15">
    <location>
        <position position="467"/>
    </location>
    <ligand>
        <name>Mg(2+)</name>
        <dbReference type="ChEBI" id="CHEBI:18420"/>
        <note>shared with alpha subunit</note>
    </ligand>
</feature>
<dbReference type="Pfam" id="PF17759">
    <property type="entry name" value="tRNA_synthFbeta"/>
    <property type="match status" value="1"/>
</dbReference>
<dbReference type="OrthoDB" id="9805455at2"/>
<evidence type="ECO:0000256" key="7">
    <source>
        <dbReference type="ARBA" id="ARBA00022723"/>
    </source>
</evidence>
<dbReference type="InterPro" id="IPR033714">
    <property type="entry name" value="tRNA_bind_bactPheRS"/>
</dbReference>
<dbReference type="InterPro" id="IPR041616">
    <property type="entry name" value="PheRS_beta_core"/>
</dbReference>
<dbReference type="Gene3D" id="2.40.50.140">
    <property type="entry name" value="Nucleic acid-binding proteins"/>
    <property type="match status" value="1"/>
</dbReference>
<dbReference type="GO" id="GO:0004826">
    <property type="term" value="F:phenylalanine-tRNA ligase activity"/>
    <property type="evidence" value="ECO:0007669"/>
    <property type="project" value="UniProtKB-UniRule"/>
</dbReference>
<comment type="subcellular location">
    <subcellularLocation>
        <location evidence="1 15">Cytoplasm</location>
    </subcellularLocation>
</comment>
<keyword evidence="7 15" id="KW-0479">Metal-binding</keyword>
<keyword evidence="6 15" id="KW-0436">Ligase</keyword>
<evidence type="ECO:0000256" key="9">
    <source>
        <dbReference type="ARBA" id="ARBA00022840"/>
    </source>
</evidence>
<dbReference type="CDD" id="cd02796">
    <property type="entry name" value="tRNA_bind_bactPheRS"/>
    <property type="match status" value="1"/>
</dbReference>
<dbReference type="SUPFAM" id="SSF54991">
    <property type="entry name" value="Anticodon-binding domain of PheRS"/>
    <property type="match status" value="1"/>
</dbReference>
<sequence length="793" mass="91973">MIIHEKILKKYLSFDDYSLEELQFLINNYITEIDKCEILEPNDFLIIGKIIEFQKVSNSEKLHLVTVDVKDNHLTIICGASNLVKGTKVVVALIDAYLKSIKLRIKEKDIFGHKSRGMICSAQELGLDPNILSEEEKKGILILENDAPVGENALEYLNLKGFLLKLNITSDRGDLLSYIGFAEDLKSLKNINRFDYPISLTKKIKKEENPFQIQIINKNCWEYNLLYIKNIKVKKSPLWLRSLLFTHNIIPVNNIVDITNLVLLEYGVPLEVFDVSNFKEKKIEIRNASETEFIQIDLEKKFFLSKEDVVVARGQNILSILGIVNSYSNNINKDTNEIIITTSYLAPSYILKNSKKINLENEKKIRWTRGINSSLVKEALNRFNFLLKSLNEECQISNIISQKIKNNKKPEILLSLKFIEEKIGSVFSSEEIEICLKKLDYEVEIIKNDIFKLKPPFRRHDVVIPEDVCSDIIRIYGINKLKSLSLKKNKISLRNKKQETLYKLKDLLINLGLYEIITYSLVNLKILKLFSDQQDYIQVAKPISHENIILRQHLSGSMIEVLSYNQKHNNYDNLFFEIAKVYNNQEEKLHLSIGLSGNFNSLGWIKPSIVSSFFVLKGILDKISLLLGIKFDLQQTNLYSSFHPGKQANILYQNKKIGFIGEIHPSIQKLYNLKESFLLEIVLENDFLENSKNIVFNEISKLPSIIRDLSFFISKRYSFEEIFKTLKQEISDILIKCELLDLYEDPKLNTDEYSLSFRLTFNDKNKSLSKGVVNEIMKKIEDKMQKIYEIKLR</sequence>
<dbReference type="GO" id="GO:0000287">
    <property type="term" value="F:magnesium ion binding"/>
    <property type="evidence" value="ECO:0007669"/>
    <property type="project" value="UniProtKB-UniRule"/>
</dbReference>
<dbReference type="PROSITE" id="PS50886">
    <property type="entry name" value="TRBD"/>
    <property type="match status" value="1"/>
</dbReference>
<dbReference type="InterPro" id="IPR009061">
    <property type="entry name" value="DNA-bd_dom_put_sf"/>
</dbReference>
<keyword evidence="13 15" id="KW-0030">Aminoacyl-tRNA synthetase</keyword>
<dbReference type="InterPro" id="IPR036690">
    <property type="entry name" value="Fdx_antiC-bd_sf"/>
</dbReference>